<feature type="region of interest" description="Disordered" evidence="1">
    <location>
        <begin position="86"/>
        <end position="112"/>
    </location>
</feature>
<dbReference type="Proteomes" id="UP000830275">
    <property type="component" value="Segment"/>
</dbReference>
<gene>
    <name evidence="2" type="primary">orf129</name>
    <name evidence="2" type="ORF">Eudi_ORF129</name>
</gene>
<evidence type="ECO:0000313" key="3">
    <source>
        <dbReference type="Proteomes" id="UP000830275"/>
    </source>
</evidence>
<organism evidence="2 3">
    <name type="scientific">Artaxa digramma nucleopolyhedrovirus</name>
    <dbReference type="NCBI Taxonomy" id="3070910"/>
    <lineage>
        <taxon>Viruses</taxon>
        <taxon>Viruses incertae sedis</taxon>
        <taxon>Naldaviricetes</taxon>
        <taxon>Lefavirales</taxon>
        <taxon>Baculoviridae</taxon>
        <taxon>Alphabaculovirus</taxon>
        <taxon>Alphabaculovirus ardigrammae</taxon>
    </lineage>
</organism>
<dbReference type="EMBL" id="MN233792">
    <property type="protein sequence ID" value="QHB21788.1"/>
    <property type="molecule type" value="Genomic_DNA"/>
</dbReference>
<evidence type="ECO:0000256" key="1">
    <source>
        <dbReference type="SAM" id="MobiDB-lite"/>
    </source>
</evidence>
<accession>A0AAE6UZN5</accession>
<feature type="compositionally biased region" description="Acidic residues" evidence="1">
    <location>
        <begin position="101"/>
        <end position="112"/>
    </location>
</feature>
<keyword evidence="3" id="KW-1185">Reference proteome</keyword>
<protein>
    <submittedName>
        <fullName evidence="2">Orf129</fullName>
    </submittedName>
</protein>
<reference evidence="2 3" key="1">
    <citation type="journal article" date="2019" name="Viruses">
        <title>Genome Analysis of a Novel Clade II.b Alphabaculovirus Obtained from Artaxa digramma.</title>
        <authorList>
            <person name="Li J."/>
            <person name="Duan X."/>
            <person name="Wang Q."/>
            <person name="Zhang L."/>
            <person name="Deng F."/>
            <person name="Wang H."/>
            <person name="Hu Z."/>
            <person name="Wang M."/>
            <person name="Wang J."/>
        </authorList>
    </citation>
    <scope>NUCLEOTIDE SEQUENCE [LARGE SCALE GENOMIC DNA]</scope>
    <source>
        <strain evidence="2 3">424</strain>
    </source>
</reference>
<name>A0AAE6UZN5_9ABAC</name>
<sequence>MYDSFDFMLYALEEKLDCFEYDYEQDYEHKFAESLKLVAPFYVKQILIVDNTGWSFVYRRTVDNDEFCSKIKKLCTINDNSASNIVTDKTKSNDNNSNADTDTDADDDDDDSVENQSFDLMEAVIDLFVQSICALESELKHCYIFIKNMMHYTVDDLDLPYYAGKTFYRTVDEKQKEIFNFVISDDEISTWMLTVSNVIDDDTHPEMCNELEKIREDLHSVYNDNDASWEIKLMTIIENAASKLN</sequence>
<evidence type="ECO:0000313" key="2">
    <source>
        <dbReference type="EMBL" id="QHB21788.1"/>
    </source>
</evidence>
<proteinExistence type="predicted"/>